<reference evidence="2" key="1">
    <citation type="submission" date="2016-10" db="EMBL/GenBank/DDBJ databases">
        <authorList>
            <person name="Varghese N."/>
            <person name="Submissions S."/>
        </authorList>
    </citation>
    <scope>NUCLEOTIDE SEQUENCE [LARGE SCALE GENOMIC DNA]</scope>
    <source>
        <strain evidence="2">DSM 17465</strain>
    </source>
</reference>
<protein>
    <submittedName>
        <fullName evidence="1">Uncharacterized protein</fullName>
    </submittedName>
</protein>
<evidence type="ECO:0000313" key="2">
    <source>
        <dbReference type="Proteomes" id="UP000183371"/>
    </source>
</evidence>
<gene>
    <name evidence="1" type="ORF">SAMN05444141_106333</name>
</gene>
<dbReference type="Proteomes" id="UP000183371">
    <property type="component" value="Unassembled WGS sequence"/>
</dbReference>
<name>A0A1I7CRH1_9HYPH</name>
<sequence>MTFGLALFICVFLAILGMVVVSEFASRNKPADSVIAGMDADISKE</sequence>
<dbReference type="AlphaFoldDB" id="A0A1I7CRH1"/>
<accession>A0A1I7CRH1</accession>
<dbReference type="EMBL" id="FPBD01000006">
    <property type="protein sequence ID" value="SFU02012.1"/>
    <property type="molecule type" value="Genomic_DNA"/>
</dbReference>
<keyword evidence="2" id="KW-1185">Reference proteome</keyword>
<proteinExistence type="predicted"/>
<organism evidence="1 2">
    <name type="scientific">Pseudovibrio denitrificans</name>
    <dbReference type="NCBI Taxonomy" id="258256"/>
    <lineage>
        <taxon>Bacteria</taxon>
        <taxon>Pseudomonadati</taxon>
        <taxon>Pseudomonadota</taxon>
        <taxon>Alphaproteobacteria</taxon>
        <taxon>Hyphomicrobiales</taxon>
        <taxon>Stappiaceae</taxon>
        <taxon>Pseudovibrio</taxon>
    </lineage>
</organism>
<evidence type="ECO:0000313" key="1">
    <source>
        <dbReference type="EMBL" id="SFU02012.1"/>
    </source>
</evidence>